<evidence type="ECO:0000256" key="1">
    <source>
        <dbReference type="ARBA" id="ARBA00002265"/>
    </source>
</evidence>
<dbReference type="NCBIfam" id="TIGR04407">
    <property type="entry name" value="LptF_YjgP"/>
    <property type="match status" value="1"/>
</dbReference>
<dbReference type="RefSeq" id="WP_369602205.1">
    <property type="nucleotide sequence ID" value="NZ_CP154858.1"/>
</dbReference>
<dbReference type="AlphaFoldDB" id="A0AB39UY62"/>
<dbReference type="PANTHER" id="PTHR33529:SF7">
    <property type="entry name" value="LIPOPOLYSACCHARIDE EXPORT SYSTEM PERMEASE PROTEIN LPTF"/>
    <property type="match status" value="1"/>
</dbReference>
<dbReference type="Pfam" id="PF03739">
    <property type="entry name" value="LptF_LptG"/>
    <property type="match status" value="1"/>
</dbReference>
<keyword evidence="10 12" id="KW-0472">Membrane</keyword>
<evidence type="ECO:0000256" key="10">
    <source>
        <dbReference type="ARBA" id="ARBA00023136"/>
    </source>
</evidence>
<keyword evidence="6" id="KW-1003">Cell membrane</keyword>
<evidence type="ECO:0000256" key="7">
    <source>
        <dbReference type="ARBA" id="ARBA00022519"/>
    </source>
</evidence>
<evidence type="ECO:0000256" key="8">
    <source>
        <dbReference type="ARBA" id="ARBA00022692"/>
    </source>
</evidence>
<dbReference type="GO" id="GO:0015920">
    <property type="term" value="P:lipopolysaccharide transport"/>
    <property type="evidence" value="ECO:0007669"/>
    <property type="project" value="TreeGrafter"/>
</dbReference>
<dbReference type="InterPro" id="IPR005495">
    <property type="entry name" value="LptG/LptF_permease"/>
</dbReference>
<comment type="subcellular location">
    <subcellularLocation>
        <location evidence="2">Cell inner membrane</location>
        <topology evidence="2">Multi-pass membrane protein</topology>
    </subcellularLocation>
</comment>
<feature type="transmembrane region" description="Helical" evidence="12">
    <location>
        <begin position="268"/>
        <end position="287"/>
    </location>
</feature>
<gene>
    <name evidence="13" type="primary">lptF</name>
    <name evidence="13" type="ORF">AAIA72_04340</name>
</gene>
<keyword evidence="5" id="KW-0813">Transport</keyword>
<feature type="transmembrane region" description="Helical" evidence="12">
    <location>
        <begin position="12"/>
        <end position="33"/>
    </location>
</feature>
<dbReference type="GO" id="GO:0055085">
    <property type="term" value="P:transmembrane transport"/>
    <property type="evidence" value="ECO:0007669"/>
    <property type="project" value="InterPro"/>
</dbReference>
<comment type="function">
    <text evidence="1">Part of the ABC transporter complex LptBFG involved in the translocation of lipopolysaccharide (LPS) from the inner membrane to the outer membrane.</text>
</comment>
<reference evidence="13" key="1">
    <citation type="submission" date="2024-05" db="EMBL/GenBank/DDBJ databases">
        <title>Genome sequencing of novel strain.</title>
        <authorList>
            <person name="Ganbat D."/>
            <person name="Ganbat S."/>
            <person name="Lee S.-J."/>
        </authorList>
    </citation>
    <scope>NUCLEOTIDE SEQUENCE</scope>
    <source>
        <strain evidence="13">SMD15-11</strain>
    </source>
</reference>
<evidence type="ECO:0000256" key="11">
    <source>
        <dbReference type="ARBA" id="ARBA00026081"/>
    </source>
</evidence>
<comment type="subunit">
    <text evidence="11">Component of the lipopolysaccharide transport and assembly complex. The LptBFG transporter is composed of two ATP-binding proteins (LptB) and two transmembrane proteins (LptF and LptG).</text>
</comment>
<feature type="transmembrane region" description="Helical" evidence="12">
    <location>
        <begin position="299"/>
        <end position="320"/>
    </location>
</feature>
<sequence>MAIIPRYLFRQLFVTMLAVSGVLVLIFMSGRFIKYLGEVAAGKWAADIVLAIMAYRMPQFLELIIPLSLFMAILLSYGRMYIESEMVVLRASGMGPTDLVLKTFVTALPVMILVGWMSLWVTPQGMQKVDELFVEQSRKTEFDMLAPGRFQALRTGGRVTYTESLSEDRRVLSGVFISEKDPLRNSLSVVVAKRGTQFIDPETGSRFLILHEGQRYEGRPGEADYKVIEFREYGVKIADAPAEARQPRDEAIPTMELMQASDAKSVALLQWRLSIPLLVPIVTLLAIPLSRVNPRQGRYFKLLPAMLLYISYLGLLIFARKQIEKGRVPAELGMWWVHGLYLIIALWLLYSESLRLWWKRRAVRAAA</sequence>
<protein>
    <recommendedName>
        <fullName evidence="4">Lipopolysaccharide export system permease protein LptF</fullName>
    </recommendedName>
</protein>
<keyword evidence="8 12" id="KW-0812">Transmembrane</keyword>
<name>A0AB39UY62_9GAMM</name>
<dbReference type="GO" id="GO:0043190">
    <property type="term" value="C:ATP-binding cassette (ABC) transporter complex"/>
    <property type="evidence" value="ECO:0007669"/>
    <property type="project" value="InterPro"/>
</dbReference>
<feature type="transmembrane region" description="Helical" evidence="12">
    <location>
        <begin position="60"/>
        <end position="78"/>
    </location>
</feature>
<dbReference type="InterPro" id="IPR030922">
    <property type="entry name" value="LptF"/>
</dbReference>
<dbReference type="EMBL" id="CP154858">
    <property type="protein sequence ID" value="XDT73211.1"/>
    <property type="molecule type" value="Genomic_DNA"/>
</dbReference>
<dbReference type="PANTHER" id="PTHR33529">
    <property type="entry name" value="SLR0882 PROTEIN-RELATED"/>
    <property type="match status" value="1"/>
</dbReference>
<feature type="transmembrane region" description="Helical" evidence="12">
    <location>
        <begin position="332"/>
        <end position="350"/>
    </location>
</feature>
<keyword evidence="7" id="KW-0997">Cell inner membrane</keyword>
<evidence type="ECO:0000313" key="13">
    <source>
        <dbReference type="EMBL" id="XDT73211.1"/>
    </source>
</evidence>
<evidence type="ECO:0000256" key="6">
    <source>
        <dbReference type="ARBA" id="ARBA00022475"/>
    </source>
</evidence>
<evidence type="ECO:0000256" key="2">
    <source>
        <dbReference type="ARBA" id="ARBA00004429"/>
    </source>
</evidence>
<proteinExistence type="inferred from homology"/>
<evidence type="ECO:0000256" key="3">
    <source>
        <dbReference type="ARBA" id="ARBA00007725"/>
    </source>
</evidence>
<accession>A0AB39UY62</accession>
<feature type="transmembrane region" description="Helical" evidence="12">
    <location>
        <begin position="99"/>
        <end position="121"/>
    </location>
</feature>
<organism evidence="13">
    <name type="scientific">Thermohahella caldifontis</name>
    <dbReference type="NCBI Taxonomy" id="3142973"/>
    <lineage>
        <taxon>Bacteria</taxon>
        <taxon>Pseudomonadati</taxon>
        <taxon>Pseudomonadota</taxon>
        <taxon>Gammaproteobacteria</taxon>
        <taxon>Oceanospirillales</taxon>
        <taxon>Hahellaceae</taxon>
        <taxon>Thermohahella</taxon>
    </lineage>
</organism>
<evidence type="ECO:0000256" key="5">
    <source>
        <dbReference type="ARBA" id="ARBA00022448"/>
    </source>
</evidence>
<evidence type="ECO:0000256" key="12">
    <source>
        <dbReference type="SAM" id="Phobius"/>
    </source>
</evidence>
<keyword evidence="9 12" id="KW-1133">Transmembrane helix</keyword>
<evidence type="ECO:0000256" key="4">
    <source>
        <dbReference type="ARBA" id="ARBA00014213"/>
    </source>
</evidence>
<comment type="similarity">
    <text evidence="3">Belongs to the LptF/LptG family.</text>
</comment>
<dbReference type="KEGG" id="tcd:AAIA72_04340"/>
<evidence type="ECO:0000256" key="9">
    <source>
        <dbReference type="ARBA" id="ARBA00022989"/>
    </source>
</evidence>